<evidence type="ECO:0000313" key="1">
    <source>
        <dbReference type="EMBL" id="KZC04440.1"/>
    </source>
</evidence>
<reference evidence="1 2" key="1">
    <citation type="submission" date="2015-07" db="EMBL/GenBank/DDBJ databases">
        <title>The genome of Dufourea novaeangliae.</title>
        <authorList>
            <person name="Pan H."/>
            <person name="Kapheim K."/>
        </authorList>
    </citation>
    <scope>NUCLEOTIDE SEQUENCE [LARGE SCALE GENOMIC DNA]</scope>
    <source>
        <strain evidence="1">0120121106</strain>
        <tissue evidence="1">Whole body</tissue>
    </source>
</reference>
<protein>
    <submittedName>
        <fullName evidence="1">Uncharacterized protein</fullName>
    </submittedName>
</protein>
<gene>
    <name evidence="1" type="ORF">WN55_02803</name>
</gene>
<dbReference type="Proteomes" id="UP000076502">
    <property type="component" value="Unassembled WGS sequence"/>
</dbReference>
<organism evidence="1 2">
    <name type="scientific">Dufourea novaeangliae</name>
    <name type="common">Sweat bee</name>
    <dbReference type="NCBI Taxonomy" id="178035"/>
    <lineage>
        <taxon>Eukaryota</taxon>
        <taxon>Metazoa</taxon>
        <taxon>Ecdysozoa</taxon>
        <taxon>Arthropoda</taxon>
        <taxon>Hexapoda</taxon>
        <taxon>Insecta</taxon>
        <taxon>Pterygota</taxon>
        <taxon>Neoptera</taxon>
        <taxon>Endopterygota</taxon>
        <taxon>Hymenoptera</taxon>
        <taxon>Apocrita</taxon>
        <taxon>Aculeata</taxon>
        <taxon>Apoidea</taxon>
        <taxon>Anthophila</taxon>
        <taxon>Halictidae</taxon>
        <taxon>Rophitinae</taxon>
        <taxon>Dufourea</taxon>
    </lineage>
</organism>
<name>A0A154NZZ1_DUFNO</name>
<proteinExistence type="predicted"/>
<evidence type="ECO:0000313" key="2">
    <source>
        <dbReference type="Proteomes" id="UP000076502"/>
    </source>
</evidence>
<keyword evidence="2" id="KW-1185">Reference proteome</keyword>
<accession>A0A154NZZ1</accession>
<sequence length="57" mass="6596">MKIESTLNETSLSKREKANKKLLPFLSPASYLSLLLRFDQPFLCYGVSSFIREQGWL</sequence>
<dbReference type="EMBL" id="KQ434778">
    <property type="protein sequence ID" value="KZC04440.1"/>
    <property type="molecule type" value="Genomic_DNA"/>
</dbReference>
<dbReference type="AlphaFoldDB" id="A0A154NZZ1"/>